<comment type="caution">
    <text evidence="3">The sequence shown here is derived from an EMBL/GenBank/DDBJ whole genome shotgun (WGS) entry which is preliminary data.</text>
</comment>
<gene>
    <name evidence="3" type="ORF">FHS22_000183</name>
</gene>
<feature type="signal peptide" evidence="1">
    <location>
        <begin position="1"/>
        <end position="22"/>
    </location>
</feature>
<evidence type="ECO:0000313" key="4">
    <source>
        <dbReference type="Proteomes" id="UP000562352"/>
    </source>
</evidence>
<dbReference type="PANTHER" id="PTHR37957:SF1">
    <property type="entry name" value="PHYTASE-LIKE DOMAIN-CONTAINING PROTEIN"/>
    <property type="match status" value="1"/>
</dbReference>
<dbReference type="EMBL" id="JACHJJ010000001">
    <property type="protein sequence ID" value="MBB5960945.1"/>
    <property type="molecule type" value="Genomic_DNA"/>
</dbReference>
<sequence length="401" mass="43486">MRRRVATTFCTAVLALSLAAPAAADPGAGSRGHGGGDFGRAALTGFASLPALTFVPGSEPSGRSLGTAPVNGVTPPFAGQPVQGFSGIVRRHDGTFEVLSDNGYGGKDNSSDFLLRVHRIRPDFRRGTVEVLGGFDLGDPAGHVTWPLTRADRTLTGADFDVESIVRAGDGTYWIGDEFGPFLLHFSSSGELLEAPVPLPSVMAPENPLRGGDPANLGRSKGFEGMARSVDGRRLYPLLEGTVQGDEAGTLRMMEFDLRRRAYTGRRWAYRMDGPEHAIGDMVAVDRHRFLVIERDNLQGDAARTKKVYLVDTRGESLRKTLVADLLDLANPRGLGGFGETFRFPFQTIEDVVILDDRTLGILDDNNFPFSAGRTAGRPDDNEFIKVRLSRPLQADPRVYR</sequence>
<dbReference type="Proteomes" id="UP000562352">
    <property type="component" value="Unassembled WGS sequence"/>
</dbReference>
<dbReference type="Pfam" id="PF13449">
    <property type="entry name" value="Phytase-like"/>
    <property type="match status" value="1"/>
</dbReference>
<keyword evidence="4" id="KW-1185">Reference proteome</keyword>
<dbReference type="AlphaFoldDB" id="A0A841CYC1"/>
<feature type="domain" description="Phytase-like" evidence="2">
    <location>
        <begin position="80"/>
        <end position="368"/>
    </location>
</feature>
<organism evidence="3 4">
    <name type="scientific">Planomonospora venezuelensis</name>
    <dbReference type="NCBI Taxonomy" id="1999"/>
    <lineage>
        <taxon>Bacteria</taxon>
        <taxon>Bacillati</taxon>
        <taxon>Actinomycetota</taxon>
        <taxon>Actinomycetes</taxon>
        <taxon>Streptosporangiales</taxon>
        <taxon>Streptosporangiaceae</taxon>
        <taxon>Planomonospora</taxon>
    </lineage>
</organism>
<keyword evidence="1" id="KW-0732">Signal</keyword>
<accession>A0A841CYC1</accession>
<evidence type="ECO:0000313" key="3">
    <source>
        <dbReference type="EMBL" id="MBB5960945.1"/>
    </source>
</evidence>
<proteinExistence type="predicted"/>
<evidence type="ECO:0000256" key="1">
    <source>
        <dbReference type="SAM" id="SignalP"/>
    </source>
</evidence>
<name>A0A841CYC1_PLAVE</name>
<dbReference type="InterPro" id="IPR027372">
    <property type="entry name" value="Phytase-like_dom"/>
</dbReference>
<dbReference type="PANTHER" id="PTHR37957">
    <property type="entry name" value="BLR7070 PROTEIN"/>
    <property type="match status" value="1"/>
</dbReference>
<evidence type="ECO:0000259" key="2">
    <source>
        <dbReference type="Pfam" id="PF13449"/>
    </source>
</evidence>
<dbReference type="RefSeq" id="WP_184937425.1">
    <property type="nucleotide sequence ID" value="NZ_BAAAWZ010000001.1"/>
</dbReference>
<feature type="chain" id="PRO_5038755544" description="Phytase-like domain-containing protein" evidence="1">
    <location>
        <begin position="23"/>
        <end position="401"/>
    </location>
</feature>
<protein>
    <recommendedName>
        <fullName evidence="2">Phytase-like domain-containing protein</fullName>
    </recommendedName>
</protein>
<reference evidence="3 4" key="1">
    <citation type="submission" date="2020-08" db="EMBL/GenBank/DDBJ databases">
        <title>Genomic Encyclopedia of Type Strains, Phase III (KMG-III): the genomes of soil and plant-associated and newly described type strains.</title>
        <authorList>
            <person name="Whitman W."/>
        </authorList>
    </citation>
    <scope>NUCLEOTIDE SEQUENCE [LARGE SCALE GENOMIC DNA]</scope>
    <source>
        <strain evidence="3 4">CECT 3303</strain>
    </source>
</reference>